<evidence type="ECO:0000313" key="2">
    <source>
        <dbReference type="Proteomes" id="UP001295740"/>
    </source>
</evidence>
<dbReference type="AlphaFoldDB" id="A0AAI8V7N9"/>
<sequence length="82" mass="9104">MCNSATLGTAGSRPRGLPYGQMVIAYGTADVQEIVEQPVTPDSNNTIVKLHFDMLRASGYPGDEDELSTLRIEFWITYVEHE</sequence>
<dbReference type="EMBL" id="CAUWAG010000004">
    <property type="protein sequence ID" value="CAJ2502523.1"/>
    <property type="molecule type" value="Genomic_DNA"/>
</dbReference>
<accession>A0AAI8V7N9</accession>
<name>A0AAI8V7N9_9PEZI</name>
<keyword evidence="2" id="KW-1185">Reference proteome</keyword>
<proteinExistence type="predicted"/>
<evidence type="ECO:0000313" key="1">
    <source>
        <dbReference type="EMBL" id="CAJ2502523.1"/>
    </source>
</evidence>
<dbReference type="Proteomes" id="UP001295740">
    <property type="component" value="Unassembled WGS sequence"/>
</dbReference>
<gene>
    <name evidence="1" type="ORF">KHLLAP_LOCUS2991</name>
</gene>
<organism evidence="1 2">
    <name type="scientific">Anthostomella pinea</name>
    <dbReference type="NCBI Taxonomy" id="933095"/>
    <lineage>
        <taxon>Eukaryota</taxon>
        <taxon>Fungi</taxon>
        <taxon>Dikarya</taxon>
        <taxon>Ascomycota</taxon>
        <taxon>Pezizomycotina</taxon>
        <taxon>Sordariomycetes</taxon>
        <taxon>Xylariomycetidae</taxon>
        <taxon>Xylariales</taxon>
        <taxon>Xylariaceae</taxon>
        <taxon>Anthostomella</taxon>
    </lineage>
</organism>
<protein>
    <submittedName>
        <fullName evidence="1">Uu.00g099170.m01.CDS01</fullName>
    </submittedName>
</protein>
<comment type="caution">
    <text evidence="1">The sequence shown here is derived from an EMBL/GenBank/DDBJ whole genome shotgun (WGS) entry which is preliminary data.</text>
</comment>
<reference evidence="1" key="1">
    <citation type="submission" date="2023-10" db="EMBL/GenBank/DDBJ databases">
        <authorList>
            <person name="Hackl T."/>
        </authorList>
    </citation>
    <scope>NUCLEOTIDE SEQUENCE</scope>
</reference>